<dbReference type="InterPro" id="IPR013128">
    <property type="entry name" value="Peptidase_C1A"/>
</dbReference>
<dbReference type="GO" id="GO:0006508">
    <property type="term" value="P:proteolysis"/>
    <property type="evidence" value="ECO:0007669"/>
    <property type="project" value="InterPro"/>
</dbReference>
<dbReference type="Pfam" id="PF00396">
    <property type="entry name" value="Granulin"/>
    <property type="match status" value="2"/>
</dbReference>
<dbReference type="InterPro" id="IPR025661">
    <property type="entry name" value="Pept_asp_AS"/>
</dbReference>
<dbReference type="SMART" id="SM00277">
    <property type="entry name" value="GRAN"/>
    <property type="match status" value="2"/>
</dbReference>
<dbReference type="AlphaFoldDB" id="A0A7J6V9C9"/>
<dbReference type="InterPro" id="IPR025660">
    <property type="entry name" value="Pept_his_AS"/>
</dbReference>
<organism evidence="5 6">
    <name type="scientific">Thalictrum thalictroides</name>
    <name type="common">Rue-anemone</name>
    <name type="synonym">Anemone thalictroides</name>
    <dbReference type="NCBI Taxonomy" id="46969"/>
    <lineage>
        <taxon>Eukaryota</taxon>
        <taxon>Viridiplantae</taxon>
        <taxon>Streptophyta</taxon>
        <taxon>Embryophyta</taxon>
        <taxon>Tracheophyta</taxon>
        <taxon>Spermatophyta</taxon>
        <taxon>Magnoliopsida</taxon>
        <taxon>Ranunculales</taxon>
        <taxon>Ranunculaceae</taxon>
        <taxon>Thalictroideae</taxon>
        <taxon>Thalictrum</taxon>
    </lineage>
</organism>
<dbReference type="SUPFAM" id="SSF54001">
    <property type="entry name" value="Cysteine proteinases"/>
    <property type="match status" value="2"/>
</dbReference>
<comment type="similarity">
    <text evidence="1">Belongs to the peptidase C1 family.</text>
</comment>
<evidence type="ECO:0000313" key="6">
    <source>
        <dbReference type="Proteomes" id="UP000554482"/>
    </source>
</evidence>
<evidence type="ECO:0000313" key="5">
    <source>
        <dbReference type="EMBL" id="KAF5181704.1"/>
    </source>
</evidence>
<evidence type="ECO:0000256" key="1">
    <source>
        <dbReference type="ARBA" id="ARBA00008455"/>
    </source>
</evidence>
<keyword evidence="2" id="KW-0378">Hydrolase</keyword>
<gene>
    <name evidence="5" type="ORF">FRX31_028712</name>
</gene>
<dbReference type="PROSITE" id="PS00799">
    <property type="entry name" value="GRANULINS"/>
    <property type="match status" value="1"/>
</dbReference>
<dbReference type="PANTHER" id="PTHR12411">
    <property type="entry name" value="CYSTEINE PROTEASE FAMILY C1-RELATED"/>
    <property type="match status" value="1"/>
</dbReference>
<dbReference type="Gene3D" id="3.90.70.10">
    <property type="entry name" value="Cysteine proteinases"/>
    <property type="match status" value="4"/>
</dbReference>
<dbReference type="Gene3D" id="1.10.287.2250">
    <property type="match status" value="1"/>
</dbReference>
<comment type="caution">
    <text evidence="5">The sequence shown here is derived from an EMBL/GenBank/DDBJ whole genome shotgun (WGS) entry which is preliminary data.</text>
</comment>
<name>A0A7J6V9C9_THATH</name>
<reference evidence="5 6" key="1">
    <citation type="submission" date="2020-06" db="EMBL/GenBank/DDBJ databases">
        <title>Transcriptomic and genomic resources for Thalictrum thalictroides and T. hernandezii: Facilitating candidate gene discovery in an emerging model plant lineage.</title>
        <authorList>
            <person name="Arias T."/>
            <person name="Riano-Pachon D.M."/>
            <person name="Di Stilio V.S."/>
        </authorList>
    </citation>
    <scope>NUCLEOTIDE SEQUENCE [LARGE SCALE GENOMIC DNA]</scope>
    <source>
        <strain evidence="6">cv. WT478/WT964</strain>
        <tissue evidence="5">Leaves</tissue>
    </source>
</reference>
<dbReference type="PROSITE" id="PS00640">
    <property type="entry name" value="THIOL_PROTEASE_ASN"/>
    <property type="match status" value="1"/>
</dbReference>
<keyword evidence="6" id="KW-1185">Reference proteome</keyword>
<evidence type="ECO:0000259" key="4">
    <source>
        <dbReference type="PROSITE" id="PS00799"/>
    </source>
</evidence>
<keyword evidence="2" id="KW-0645">Protease</keyword>
<feature type="domain" description="Granulins" evidence="4">
    <location>
        <begin position="674"/>
        <end position="687"/>
    </location>
</feature>
<dbReference type="Pfam" id="PF00112">
    <property type="entry name" value="Peptidase_C1"/>
    <property type="match status" value="3"/>
</dbReference>
<dbReference type="Proteomes" id="UP000554482">
    <property type="component" value="Unassembled WGS sequence"/>
</dbReference>
<dbReference type="InterPro" id="IPR037277">
    <property type="entry name" value="Granulin_sf"/>
</dbReference>
<dbReference type="SMART" id="SM00848">
    <property type="entry name" value="Inhibitor_I29"/>
    <property type="match status" value="2"/>
</dbReference>
<dbReference type="InterPro" id="IPR039417">
    <property type="entry name" value="Peptidase_C1A_papain-like"/>
</dbReference>
<dbReference type="Gene3D" id="2.10.25.160">
    <property type="entry name" value="Granulin"/>
    <property type="match status" value="2"/>
</dbReference>
<sequence length="717" mass="79579">MIIRLPLSDCRKHPSKLSKMSPFVLLLHFLTHVNLCFSSVNTHLFNTWCQQHGKSYSSEEEKLFRLSVFEDNLAFVTQHNSMKNTGYTLALNDFADLTYQEFKTSHFGPNFTSLDDPVQSLRKSPLSPRGSNLVDNIATSIDWRKKGVVTPVQNEASTCSAGNRFCSNYKDDYAIVPANNEGQLLQAVAAQPVHAGICANERTFQFYSKGIFTGPCSTTTLDHGVLIVGYDSENGVDYWIVKNSWGTNWGMNGYMHILRNSGNPEGICGINTLASYTIKYNLNPNPLLQPTSVRVSCDILRYCKAGETCCCSKRFIICLTWICCKNVGAVCCDDHERCCPHGYACDAGICYKINLCFSSLNTHLFNTWCDQHGKRYSSEEEKLYRLSVFEDNLAFVMQHNSLQNFSYTLALNDFADLTHQEFKTSYLNSSSTALDIQYVGKSSLSPRGSGLVGKLPSSVDWRKKGQVTTVKNQASCSTAWAAVSVTGAIQGIKKIITESLASLQPRSKIKGVTMEGHHGVPSNSKEQLLQAVALQPVRVGICANERVFQFYSKGIFSGPCSCSSDHAVTIVGYDSENGIDYWIVKNSWGRKWGMNGDMYMLCNSGNNRAGICGINTLASHPIKPNPNSLLSPSLARSSCDFLTKCRPKETCCCIKHFILCVSYRCCGLDSGVCCDDHKHCCPNGYICNLKRGTCIPEYKNSTTMTEIEQSSLWYPEG</sequence>
<protein>
    <submittedName>
        <fullName evidence="5">Cysteine proteinase rd21a</fullName>
    </submittedName>
</protein>
<evidence type="ECO:0000256" key="3">
    <source>
        <dbReference type="ARBA" id="ARBA00023157"/>
    </source>
</evidence>
<dbReference type="OrthoDB" id="10253408at2759"/>
<dbReference type="GO" id="GO:0008234">
    <property type="term" value="F:cysteine-type peptidase activity"/>
    <property type="evidence" value="ECO:0007669"/>
    <property type="project" value="UniProtKB-KW"/>
</dbReference>
<evidence type="ECO:0000256" key="2">
    <source>
        <dbReference type="ARBA" id="ARBA00022807"/>
    </source>
</evidence>
<dbReference type="PROSITE" id="PS00639">
    <property type="entry name" value="THIOL_PROTEASE_HIS"/>
    <property type="match status" value="2"/>
</dbReference>
<keyword evidence="3" id="KW-1015">Disulfide bond</keyword>
<dbReference type="InterPro" id="IPR000118">
    <property type="entry name" value="Granulin"/>
</dbReference>
<dbReference type="InterPro" id="IPR013201">
    <property type="entry name" value="Prot_inhib_I29"/>
</dbReference>
<dbReference type="SMART" id="SM00645">
    <property type="entry name" value="Pept_C1"/>
    <property type="match status" value="2"/>
</dbReference>
<dbReference type="Pfam" id="PF08246">
    <property type="entry name" value="Inhibitor_I29"/>
    <property type="match status" value="2"/>
</dbReference>
<keyword evidence="2" id="KW-0788">Thiol protease</keyword>
<dbReference type="InterPro" id="IPR000668">
    <property type="entry name" value="Peptidase_C1A_C"/>
</dbReference>
<dbReference type="EMBL" id="JABWDY010035829">
    <property type="protein sequence ID" value="KAF5181704.1"/>
    <property type="molecule type" value="Genomic_DNA"/>
</dbReference>
<accession>A0A7J6V9C9</accession>
<dbReference type="InterPro" id="IPR038765">
    <property type="entry name" value="Papain-like_cys_pep_sf"/>
</dbReference>
<dbReference type="CDD" id="cd02248">
    <property type="entry name" value="Peptidase_C1A"/>
    <property type="match status" value="2"/>
</dbReference>
<proteinExistence type="inferred from homology"/>